<dbReference type="GO" id="GO:0016279">
    <property type="term" value="F:protein-lysine N-methyltransferase activity"/>
    <property type="evidence" value="ECO:0007669"/>
    <property type="project" value="UniProtKB-UniRule"/>
</dbReference>
<organism evidence="6">
    <name type="scientific">Cacopsylla melanoneura</name>
    <dbReference type="NCBI Taxonomy" id="428564"/>
    <lineage>
        <taxon>Eukaryota</taxon>
        <taxon>Metazoa</taxon>
        <taxon>Ecdysozoa</taxon>
        <taxon>Arthropoda</taxon>
        <taxon>Hexapoda</taxon>
        <taxon>Insecta</taxon>
        <taxon>Pterygota</taxon>
        <taxon>Neoptera</taxon>
        <taxon>Paraneoptera</taxon>
        <taxon>Hemiptera</taxon>
        <taxon>Sternorrhyncha</taxon>
        <taxon>Psylloidea</taxon>
        <taxon>Psyllidae</taxon>
        <taxon>Psyllinae</taxon>
        <taxon>Cacopsylla</taxon>
    </lineage>
</organism>
<protein>
    <recommendedName>
        <fullName evidence="5">Protein-lysine N-methyltransferase</fullName>
        <ecNumber evidence="5">2.1.1.-</ecNumber>
    </recommendedName>
</protein>
<dbReference type="EC" id="2.1.1.-" evidence="5"/>
<evidence type="ECO:0000256" key="4">
    <source>
        <dbReference type="ARBA" id="ARBA00022679"/>
    </source>
</evidence>
<name>A0A8D8X1R2_9HEMI</name>
<keyword evidence="4 5" id="KW-0808">Transferase</keyword>
<comment type="similarity">
    <text evidence="5">Belongs to the class I-like SAM-binding methyltransferase superfamily. EFM5 family.</text>
</comment>
<reference evidence="6" key="1">
    <citation type="submission" date="2021-05" db="EMBL/GenBank/DDBJ databases">
        <authorList>
            <person name="Alioto T."/>
            <person name="Alioto T."/>
            <person name="Gomez Garrido J."/>
        </authorList>
    </citation>
    <scope>NUCLEOTIDE SEQUENCE</scope>
</reference>
<dbReference type="PANTHER" id="PTHR13200:SF0">
    <property type="entry name" value="EEF1A LYSINE METHYLTRANSFERASE 1"/>
    <property type="match status" value="1"/>
</dbReference>
<dbReference type="Pfam" id="PF10237">
    <property type="entry name" value="N6-adenineMlase"/>
    <property type="match status" value="1"/>
</dbReference>
<keyword evidence="2 5" id="KW-0963">Cytoplasm</keyword>
<proteinExistence type="inferred from homology"/>
<dbReference type="HAMAP" id="MF_03187">
    <property type="entry name" value="Methyltr_EFM5"/>
    <property type="match status" value="1"/>
</dbReference>
<dbReference type="PANTHER" id="PTHR13200">
    <property type="entry name" value="EEF1A LYSINE METHYLTRANSFERASE 1"/>
    <property type="match status" value="1"/>
</dbReference>
<dbReference type="AlphaFoldDB" id="A0A8D8X1R2"/>
<dbReference type="GO" id="GO:0005737">
    <property type="term" value="C:cytoplasm"/>
    <property type="evidence" value="ECO:0007669"/>
    <property type="project" value="UniProtKB-SubCell"/>
</dbReference>
<dbReference type="InterPro" id="IPR019369">
    <property type="entry name" value="Efm5/EEF1AKMT1"/>
</dbReference>
<comment type="function">
    <text evidence="5">S-adenosyl-L-methionine-dependent protein-lysine N-methyltransferase that methylates elongation factor 1-alpha.</text>
</comment>
<evidence type="ECO:0000256" key="5">
    <source>
        <dbReference type="HAMAP-Rule" id="MF_03187"/>
    </source>
</evidence>
<evidence type="ECO:0000256" key="1">
    <source>
        <dbReference type="ARBA" id="ARBA00004496"/>
    </source>
</evidence>
<sequence>MTNFTFSGATHTVCNINLGLVKNTSNMSSHDSDDEVALSANTLKALNEFLTEKKEKEDMLKNVLDNNESGKIINFEEDWQLSQFWYDETTTQRLSEEAAQRIGNEGSIALISCPTLYPKIKKLAPEAKVSLFEYDTRFKVYGSDFIFYDYKAPLDVPRELSGHYDLVILDPPFLSDECLTKAAVTAKFLAKRDILVCTGEIMQDLVQRLLGVKKCQFVPRHKNNLANDFACFVNFGSSLL</sequence>
<evidence type="ECO:0000256" key="3">
    <source>
        <dbReference type="ARBA" id="ARBA00022603"/>
    </source>
</evidence>
<dbReference type="EMBL" id="HBUF01253109">
    <property type="protein sequence ID" value="CAG6680716.1"/>
    <property type="molecule type" value="Transcribed_RNA"/>
</dbReference>
<dbReference type="GO" id="GO:0032259">
    <property type="term" value="P:methylation"/>
    <property type="evidence" value="ECO:0007669"/>
    <property type="project" value="UniProtKB-KW"/>
</dbReference>
<comment type="subcellular location">
    <subcellularLocation>
        <location evidence="1 5">Cytoplasm</location>
    </subcellularLocation>
</comment>
<evidence type="ECO:0000256" key="2">
    <source>
        <dbReference type="ARBA" id="ARBA00022490"/>
    </source>
</evidence>
<accession>A0A8D8X1R2</accession>
<dbReference type="InterPro" id="IPR041370">
    <property type="entry name" value="Mlase_EEF1AKMT1/ZCCHC4"/>
</dbReference>
<keyword evidence="3 5" id="KW-0489">Methyltransferase</keyword>
<dbReference type="EMBL" id="HBUF01253108">
    <property type="protein sequence ID" value="CAG6680713.1"/>
    <property type="molecule type" value="Transcribed_RNA"/>
</dbReference>
<evidence type="ECO:0000313" key="6">
    <source>
        <dbReference type="EMBL" id="CAG6680713.1"/>
    </source>
</evidence>
<dbReference type="EMBL" id="HBUF01253107">
    <property type="protein sequence ID" value="CAG6680710.1"/>
    <property type="molecule type" value="Transcribed_RNA"/>
</dbReference>